<dbReference type="PROSITE" id="PS00798">
    <property type="entry name" value="ALDOKETO_REDUCTASE_1"/>
    <property type="match status" value="1"/>
</dbReference>
<reference evidence="5" key="1">
    <citation type="journal article" date="2014" name="Int. J. Syst. Evol. Microbiol.">
        <title>Complete genome sequence of Corynebacterium casei LMG S-19264T (=DSM 44701T), isolated from a smear-ripened cheese.</title>
        <authorList>
            <consortium name="US DOE Joint Genome Institute (JGI-PGF)"/>
            <person name="Walter F."/>
            <person name="Albersmeier A."/>
            <person name="Kalinowski J."/>
            <person name="Ruckert C."/>
        </authorList>
    </citation>
    <scope>NUCLEOTIDE SEQUENCE</scope>
    <source>
        <strain evidence="5">JCM 16108</strain>
    </source>
</reference>
<comment type="similarity">
    <text evidence="1">Belongs to the aldo/keto reductase family.</text>
</comment>
<dbReference type="PANTHER" id="PTHR43827:SF3">
    <property type="entry name" value="NADP-DEPENDENT OXIDOREDUCTASE DOMAIN-CONTAINING PROTEIN"/>
    <property type="match status" value="1"/>
</dbReference>
<reference evidence="6" key="3">
    <citation type="submission" date="2021-03" db="EMBL/GenBank/DDBJ databases">
        <title>Genomic Encyclopedia of Type Strains, Phase IV (KMG-IV): sequencing the most valuable type-strain genomes for metagenomic binning, comparative biology and taxonomic classification.</title>
        <authorList>
            <person name="Goeker M."/>
        </authorList>
    </citation>
    <scope>NUCLEOTIDE SEQUENCE</scope>
    <source>
        <strain evidence="6">DSM 22443</strain>
    </source>
</reference>
<evidence type="ECO:0000259" key="4">
    <source>
        <dbReference type="Pfam" id="PF00248"/>
    </source>
</evidence>
<dbReference type="PIRSF" id="PIRSF000097">
    <property type="entry name" value="AKR"/>
    <property type="match status" value="1"/>
</dbReference>
<evidence type="ECO:0000256" key="2">
    <source>
        <dbReference type="ARBA" id="ARBA00022857"/>
    </source>
</evidence>
<dbReference type="AlphaFoldDB" id="A0A830FQR2"/>
<keyword evidence="2" id="KW-0521">NADP</keyword>
<keyword evidence="3 6" id="KW-0560">Oxidoreductase</keyword>
<evidence type="ECO:0000313" key="5">
    <source>
        <dbReference type="EMBL" id="GGM61875.1"/>
    </source>
</evidence>
<dbReference type="EC" id="1.1.1.346" evidence="6"/>
<dbReference type="PANTHER" id="PTHR43827">
    <property type="entry name" value="2,5-DIKETO-D-GLUCONIC ACID REDUCTASE"/>
    <property type="match status" value="1"/>
</dbReference>
<evidence type="ECO:0000313" key="6">
    <source>
        <dbReference type="EMBL" id="MBP1954531.1"/>
    </source>
</evidence>
<evidence type="ECO:0000256" key="1">
    <source>
        <dbReference type="ARBA" id="ARBA00007905"/>
    </source>
</evidence>
<dbReference type="RefSeq" id="WP_188870465.1">
    <property type="nucleotide sequence ID" value="NZ_BMOO01000002.1"/>
</dbReference>
<sequence length="266" mass="29931">MSDFHRFGLGTYKNTDPADCRNAVRTALETGYRHVDTAQMYDNETYVGEGIAEADVARDDVFLATKLDMDNLARDAVHETTAESLEKLDTEYVDLLYVHWPIDSYDPAETLPALDTLRTEGAIRNVGLSNFTPELLDEAIERLESPVFAHQVEMHPLLQQEELHERALDDDHWLVAYCPVARGQVADVPELVEIGEKHDASPYQVSLAWLLSKENVAAIPKATSKAHIVENYGALDLELDDEDVARIDGIEREERLVDFPAAPWNE</sequence>
<dbReference type="InterPro" id="IPR020471">
    <property type="entry name" value="AKR"/>
</dbReference>
<accession>A0A830FQR2</accession>
<comment type="caution">
    <text evidence="5">The sequence shown here is derived from an EMBL/GenBank/DDBJ whole genome shotgun (WGS) entry which is preliminary data.</text>
</comment>
<dbReference type="InterPro" id="IPR036812">
    <property type="entry name" value="NAD(P)_OxRdtase_dom_sf"/>
</dbReference>
<protein>
    <submittedName>
        <fullName evidence="6">2,5-diketo-D-gluconate reductase B</fullName>
        <ecNumber evidence="6">1.1.1.346</ecNumber>
    </submittedName>
    <submittedName>
        <fullName evidence="5">Aldehyde oxidoreductase</fullName>
    </submittedName>
</protein>
<dbReference type="OrthoDB" id="275427at2157"/>
<dbReference type="SUPFAM" id="SSF51430">
    <property type="entry name" value="NAD(P)-linked oxidoreductase"/>
    <property type="match status" value="1"/>
</dbReference>
<dbReference type="EMBL" id="BMOO01000002">
    <property type="protein sequence ID" value="GGM61875.1"/>
    <property type="molecule type" value="Genomic_DNA"/>
</dbReference>
<dbReference type="Gene3D" id="3.20.20.100">
    <property type="entry name" value="NADP-dependent oxidoreductase domain"/>
    <property type="match status" value="1"/>
</dbReference>
<dbReference type="GO" id="GO:0016616">
    <property type="term" value="F:oxidoreductase activity, acting on the CH-OH group of donors, NAD or NADP as acceptor"/>
    <property type="evidence" value="ECO:0007669"/>
    <property type="project" value="UniProtKB-ARBA"/>
</dbReference>
<dbReference type="InterPro" id="IPR018170">
    <property type="entry name" value="Aldo/ket_reductase_CS"/>
</dbReference>
<dbReference type="PROSITE" id="PS00062">
    <property type="entry name" value="ALDOKETO_REDUCTASE_2"/>
    <property type="match status" value="1"/>
</dbReference>
<dbReference type="Pfam" id="PF00248">
    <property type="entry name" value="Aldo_ket_red"/>
    <property type="match status" value="1"/>
</dbReference>
<gene>
    <name evidence="5" type="ORF">GCM10009017_09870</name>
    <name evidence="6" type="ORF">J2752_001443</name>
</gene>
<evidence type="ECO:0000313" key="7">
    <source>
        <dbReference type="Proteomes" id="UP000614609"/>
    </source>
</evidence>
<organism evidence="5 7">
    <name type="scientific">Halarchaeum rubridurum</name>
    <dbReference type="NCBI Taxonomy" id="489911"/>
    <lineage>
        <taxon>Archaea</taxon>
        <taxon>Methanobacteriati</taxon>
        <taxon>Methanobacteriota</taxon>
        <taxon>Stenosarchaea group</taxon>
        <taxon>Halobacteria</taxon>
        <taxon>Halobacteriales</taxon>
        <taxon>Halobacteriaceae</taxon>
    </lineage>
</organism>
<dbReference type="EMBL" id="JAGGKO010000002">
    <property type="protein sequence ID" value="MBP1954531.1"/>
    <property type="molecule type" value="Genomic_DNA"/>
</dbReference>
<proteinExistence type="inferred from homology"/>
<keyword evidence="7" id="KW-1185">Reference proteome</keyword>
<dbReference type="PRINTS" id="PR00069">
    <property type="entry name" value="ALDKETRDTASE"/>
</dbReference>
<name>A0A830FQR2_9EURY</name>
<reference evidence="5" key="2">
    <citation type="submission" date="2020-09" db="EMBL/GenBank/DDBJ databases">
        <authorList>
            <person name="Sun Q."/>
            <person name="Ohkuma M."/>
        </authorList>
    </citation>
    <scope>NUCLEOTIDE SEQUENCE</scope>
    <source>
        <strain evidence="5">JCM 16108</strain>
    </source>
</reference>
<dbReference type="InterPro" id="IPR023210">
    <property type="entry name" value="NADP_OxRdtase_dom"/>
</dbReference>
<dbReference type="Proteomes" id="UP000765891">
    <property type="component" value="Unassembled WGS sequence"/>
</dbReference>
<evidence type="ECO:0000256" key="3">
    <source>
        <dbReference type="ARBA" id="ARBA00023002"/>
    </source>
</evidence>
<feature type="domain" description="NADP-dependent oxidoreductase" evidence="4">
    <location>
        <begin position="10"/>
        <end position="251"/>
    </location>
</feature>
<dbReference type="Proteomes" id="UP000614609">
    <property type="component" value="Unassembled WGS sequence"/>
</dbReference>